<dbReference type="InterPro" id="IPR035992">
    <property type="entry name" value="Ricin_B-like_lectins"/>
</dbReference>
<proteinExistence type="predicted"/>
<feature type="domain" description="Ricin B lectin" evidence="1">
    <location>
        <begin position="137"/>
        <end position="268"/>
    </location>
</feature>
<gene>
    <name evidence="2" type="ORF">CAPTEDRAFT_21732</name>
</gene>
<dbReference type="CDD" id="cd23449">
    <property type="entry name" value="beta-trefoil_Ricin_EW29-like"/>
    <property type="match status" value="2"/>
</dbReference>
<dbReference type="Pfam" id="PF00652">
    <property type="entry name" value="Ricin_B_lectin"/>
    <property type="match status" value="2"/>
</dbReference>
<dbReference type="PROSITE" id="PS50231">
    <property type="entry name" value="RICIN_B_LECTIN"/>
    <property type="match status" value="1"/>
</dbReference>
<keyword evidence="4" id="KW-1185">Reference proteome</keyword>
<sequence length="270" mass="31402">MPPPPSKYFFIRSKMTDLVLDVSEARRHPGATVSTWEKLGGEQHHQQWYKDQGTGTIRTRLNDFCLDIDDDQNMCVNPYRPDCPSQQWDIRGPHIAMRGSDQVVDIADHNEEPGARITVWEESDGDNQHWYIEHLPTRFFFIKSKLHGKVLDVKGWCEGDEPTPGKKIIMYSQKDSATENQHWYEDMHGVIRCKLGDFAIDSSDSNCIRVGEFNPHDDAFQWVFSGEVIQNRINPGQCLDIKKKSRRNEAELCAFEYRGKSHQQWEKEYV</sequence>
<reference evidence="4" key="1">
    <citation type="submission" date="2012-12" db="EMBL/GenBank/DDBJ databases">
        <authorList>
            <person name="Hellsten U."/>
            <person name="Grimwood J."/>
            <person name="Chapman J.A."/>
            <person name="Shapiro H."/>
            <person name="Aerts A."/>
            <person name="Otillar R.P."/>
            <person name="Terry A.Y."/>
            <person name="Boore J.L."/>
            <person name="Simakov O."/>
            <person name="Marletaz F."/>
            <person name="Cho S.-J."/>
            <person name="Edsinger-Gonzales E."/>
            <person name="Havlak P."/>
            <person name="Kuo D.-H."/>
            <person name="Larsson T."/>
            <person name="Lv J."/>
            <person name="Arendt D."/>
            <person name="Savage R."/>
            <person name="Osoegawa K."/>
            <person name="de Jong P."/>
            <person name="Lindberg D.R."/>
            <person name="Seaver E.C."/>
            <person name="Weisblat D.A."/>
            <person name="Putnam N.H."/>
            <person name="Grigoriev I.V."/>
            <person name="Rokhsar D.S."/>
        </authorList>
    </citation>
    <scope>NUCLEOTIDE SEQUENCE</scope>
    <source>
        <strain evidence="4">I ESC-2004</strain>
    </source>
</reference>
<dbReference type="Proteomes" id="UP000014760">
    <property type="component" value="Unassembled WGS sequence"/>
</dbReference>
<feature type="domain" description="Ricin B lectin" evidence="1">
    <location>
        <begin position="6"/>
        <end position="133"/>
    </location>
</feature>
<dbReference type="HOGENOM" id="CLU_091123_0_0_1"/>
<reference evidence="3" key="3">
    <citation type="submission" date="2015-06" db="UniProtKB">
        <authorList>
            <consortium name="EnsemblMetazoa"/>
        </authorList>
    </citation>
    <scope>IDENTIFICATION</scope>
</reference>
<dbReference type="SMART" id="SM00458">
    <property type="entry name" value="RICIN"/>
    <property type="match status" value="2"/>
</dbReference>
<evidence type="ECO:0000313" key="3">
    <source>
        <dbReference type="EnsemblMetazoa" id="CapteP21732"/>
    </source>
</evidence>
<accession>R7TPX9</accession>
<dbReference type="OrthoDB" id="6283743at2759"/>
<dbReference type="EMBL" id="KB309694">
    <property type="protein sequence ID" value="ELT93566.1"/>
    <property type="molecule type" value="Genomic_DNA"/>
</dbReference>
<evidence type="ECO:0000313" key="4">
    <source>
        <dbReference type="Proteomes" id="UP000014760"/>
    </source>
</evidence>
<evidence type="ECO:0000313" key="2">
    <source>
        <dbReference type="EMBL" id="ELT93566.1"/>
    </source>
</evidence>
<organism evidence="2">
    <name type="scientific">Capitella teleta</name>
    <name type="common">Polychaete worm</name>
    <dbReference type="NCBI Taxonomy" id="283909"/>
    <lineage>
        <taxon>Eukaryota</taxon>
        <taxon>Metazoa</taxon>
        <taxon>Spiralia</taxon>
        <taxon>Lophotrochozoa</taxon>
        <taxon>Annelida</taxon>
        <taxon>Polychaeta</taxon>
        <taxon>Sedentaria</taxon>
        <taxon>Scolecida</taxon>
        <taxon>Capitellidae</taxon>
        <taxon>Capitella</taxon>
    </lineage>
</organism>
<dbReference type="EMBL" id="AMQN01002609">
    <property type="status" value="NOT_ANNOTATED_CDS"/>
    <property type="molecule type" value="Genomic_DNA"/>
</dbReference>
<dbReference type="OMA" id="PSINQQW"/>
<evidence type="ECO:0000259" key="1">
    <source>
        <dbReference type="SMART" id="SM00458"/>
    </source>
</evidence>
<dbReference type="Gene3D" id="2.80.10.50">
    <property type="match status" value="2"/>
</dbReference>
<dbReference type="EnsemblMetazoa" id="CapteT21732">
    <property type="protein sequence ID" value="CapteP21732"/>
    <property type="gene ID" value="CapteG21732"/>
</dbReference>
<reference evidence="2 4" key="2">
    <citation type="journal article" date="2013" name="Nature">
        <title>Insights into bilaterian evolution from three spiralian genomes.</title>
        <authorList>
            <person name="Simakov O."/>
            <person name="Marletaz F."/>
            <person name="Cho S.J."/>
            <person name="Edsinger-Gonzales E."/>
            <person name="Havlak P."/>
            <person name="Hellsten U."/>
            <person name="Kuo D.H."/>
            <person name="Larsson T."/>
            <person name="Lv J."/>
            <person name="Arendt D."/>
            <person name="Savage R."/>
            <person name="Osoegawa K."/>
            <person name="de Jong P."/>
            <person name="Grimwood J."/>
            <person name="Chapman J.A."/>
            <person name="Shapiro H."/>
            <person name="Aerts A."/>
            <person name="Otillar R.P."/>
            <person name="Terry A.Y."/>
            <person name="Boore J.L."/>
            <person name="Grigoriev I.V."/>
            <person name="Lindberg D.R."/>
            <person name="Seaver E.C."/>
            <person name="Weisblat D.A."/>
            <person name="Putnam N.H."/>
            <person name="Rokhsar D.S."/>
        </authorList>
    </citation>
    <scope>NUCLEOTIDE SEQUENCE</scope>
    <source>
        <strain evidence="2 4">I ESC-2004</strain>
    </source>
</reference>
<dbReference type="InterPro" id="IPR000772">
    <property type="entry name" value="Ricin_B_lectin"/>
</dbReference>
<dbReference type="SUPFAM" id="SSF50370">
    <property type="entry name" value="Ricin B-like lectins"/>
    <property type="match status" value="2"/>
</dbReference>
<dbReference type="AlphaFoldDB" id="R7TPX9"/>
<protein>
    <recommendedName>
        <fullName evidence="1">Ricin B lectin domain-containing protein</fullName>
    </recommendedName>
</protein>
<name>R7TPX9_CAPTE</name>